<feature type="transmembrane region" description="Helical" evidence="5">
    <location>
        <begin position="186"/>
        <end position="208"/>
    </location>
</feature>
<sequence length="579" mass="63399">MALTSFYQSLVRKKPMVVGESLLEKYLGKWDLTILGIGATMGVGVYVLSGEVSRNYTGPAIVLSFAIAAFASLLAGLCYAEFGARVPKAGSAYIYCFVTIGEFMAFIIGWNLILEYAIGSASVAKGISNYVDAITGNAISKFMTELLPIHVSFLGAYADFMAFGIIFVITLGLAFGARESSRVSNVFTIVNVSLVVFVTVCGCINANFEYWQIPAESVPSGYGKGGFLPYGIVGVIKGAGMCFFAFVGFDVIATAGEEAKDPKRSIPFAICVSLVVIFISYFGISAALTLMVPYFDQDTTAPLPTAFHQIGWIIPQYIVTFGAIFGMFSSLYGAMFPLPRIIYALAEDGLIFEIFSRIHPKFRTPFYGTLIAGLLTGTLSMLFNLNQLVSMLSIGTIMAYSIVGACVMILRYEVSDCEEDELALSGSEDTIIEKVSMLFNCSNLTEPTKFTSNLVTFLVTLYAILSTWMSMVISQIGDKVLEGDILTTILLITPILGMIIVMTMISRQPKSSKELSFKAPFNPWFPALSIMINIHLITELDKATWIRFAIWVGIGLIIYFGYSRRHRKIQTQSQENLNE</sequence>
<dbReference type="Pfam" id="PF13520">
    <property type="entry name" value="AA_permease_2"/>
    <property type="match status" value="1"/>
</dbReference>
<dbReference type="Pfam" id="PF13906">
    <property type="entry name" value="AA_permease_C"/>
    <property type="match status" value="1"/>
</dbReference>
<dbReference type="PIRSF" id="PIRSF006060">
    <property type="entry name" value="AA_transporter"/>
    <property type="match status" value="1"/>
</dbReference>
<feature type="transmembrane region" description="Helical" evidence="5">
    <location>
        <begin position="454"/>
        <end position="473"/>
    </location>
</feature>
<evidence type="ECO:0000256" key="5">
    <source>
        <dbReference type="SAM" id="Phobius"/>
    </source>
</evidence>
<dbReference type="InterPro" id="IPR002293">
    <property type="entry name" value="AA/rel_permease1"/>
</dbReference>
<evidence type="ECO:0000313" key="8">
    <source>
        <dbReference type="Proteomes" id="UP001153620"/>
    </source>
</evidence>
<organism evidence="7 8">
    <name type="scientific">Chironomus riparius</name>
    <dbReference type="NCBI Taxonomy" id="315576"/>
    <lineage>
        <taxon>Eukaryota</taxon>
        <taxon>Metazoa</taxon>
        <taxon>Ecdysozoa</taxon>
        <taxon>Arthropoda</taxon>
        <taxon>Hexapoda</taxon>
        <taxon>Insecta</taxon>
        <taxon>Pterygota</taxon>
        <taxon>Neoptera</taxon>
        <taxon>Endopterygota</taxon>
        <taxon>Diptera</taxon>
        <taxon>Nematocera</taxon>
        <taxon>Chironomoidea</taxon>
        <taxon>Chironomidae</taxon>
        <taxon>Chironominae</taxon>
        <taxon>Chironomus</taxon>
    </lineage>
</organism>
<keyword evidence="3 5" id="KW-1133">Transmembrane helix</keyword>
<feature type="domain" description="Cationic amino acid transporter C-terminal" evidence="6">
    <location>
        <begin position="517"/>
        <end position="566"/>
    </location>
</feature>
<dbReference type="GO" id="GO:0061459">
    <property type="term" value="F:L-arginine transmembrane transporter activity"/>
    <property type="evidence" value="ECO:0007669"/>
    <property type="project" value="TreeGrafter"/>
</dbReference>
<feature type="transmembrane region" description="Helical" evidence="5">
    <location>
        <begin position="366"/>
        <end position="385"/>
    </location>
</feature>
<keyword evidence="2 5" id="KW-0812">Transmembrane</keyword>
<dbReference type="PANTHER" id="PTHR43243">
    <property type="entry name" value="INNER MEMBRANE TRANSPORTER YGJI-RELATED"/>
    <property type="match status" value="1"/>
</dbReference>
<evidence type="ECO:0000259" key="6">
    <source>
        <dbReference type="Pfam" id="PF13906"/>
    </source>
</evidence>
<feature type="transmembrane region" description="Helical" evidence="5">
    <location>
        <begin position="60"/>
        <end position="80"/>
    </location>
</feature>
<dbReference type="OrthoDB" id="3900342at2759"/>
<keyword evidence="8" id="KW-1185">Reference proteome</keyword>
<dbReference type="FunFam" id="1.20.1740.10:FF:000010">
    <property type="entry name" value="probable cationic amino acid transporter"/>
    <property type="match status" value="1"/>
</dbReference>
<gene>
    <name evidence="7" type="ORF">CHIRRI_LOCUS6086</name>
</gene>
<feature type="transmembrane region" description="Helical" evidence="5">
    <location>
        <begin position="151"/>
        <end position="174"/>
    </location>
</feature>
<feature type="transmembrane region" description="Helical" evidence="5">
    <location>
        <begin position="485"/>
        <end position="505"/>
    </location>
</feature>
<dbReference type="PANTHER" id="PTHR43243:SF103">
    <property type="entry name" value="LOW AFFINITY CATIONIC AMINO ACID TRANSPORTER 2-LIKE PROTEIN"/>
    <property type="match status" value="1"/>
</dbReference>
<feature type="transmembrane region" description="Helical" evidence="5">
    <location>
        <begin position="312"/>
        <end position="334"/>
    </location>
</feature>
<dbReference type="GO" id="GO:0000064">
    <property type="term" value="F:L-ornithine transmembrane transporter activity"/>
    <property type="evidence" value="ECO:0007669"/>
    <property type="project" value="TreeGrafter"/>
</dbReference>
<feature type="transmembrane region" description="Helical" evidence="5">
    <location>
        <begin position="265"/>
        <end position="292"/>
    </location>
</feature>
<feature type="transmembrane region" description="Helical" evidence="5">
    <location>
        <begin position="391"/>
        <end position="410"/>
    </location>
</feature>
<feature type="transmembrane region" description="Helical" evidence="5">
    <location>
        <begin position="30"/>
        <end position="48"/>
    </location>
</feature>
<dbReference type="GO" id="GO:0015189">
    <property type="term" value="F:L-lysine transmembrane transporter activity"/>
    <property type="evidence" value="ECO:0007669"/>
    <property type="project" value="TreeGrafter"/>
</dbReference>
<name>A0A9N9RT55_9DIPT</name>
<dbReference type="Proteomes" id="UP001153620">
    <property type="component" value="Chromosome 2"/>
</dbReference>
<evidence type="ECO:0000313" key="7">
    <source>
        <dbReference type="EMBL" id="CAG9803185.1"/>
    </source>
</evidence>
<feature type="transmembrane region" description="Helical" evidence="5">
    <location>
        <begin position="517"/>
        <end position="538"/>
    </location>
</feature>
<dbReference type="Gene3D" id="1.20.1740.10">
    <property type="entry name" value="Amino acid/polyamine transporter I"/>
    <property type="match status" value="1"/>
</dbReference>
<protein>
    <recommendedName>
        <fullName evidence="6">Cationic amino acid transporter C-terminal domain-containing protein</fullName>
    </recommendedName>
</protein>
<dbReference type="GO" id="GO:0097638">
    <property type="term" value="P:L-arginine import across plasma membrane"/>
    <property type="evidence" value="ECO:0007669"/>
    <property type="project" value="TreeGrafter"/>
</dbReference>
<feature type="transmembrane region" description="Helical" evidence="5">
    <location>
        <begin position="544"/>
        <end position="562"/>
    </location>
</feature>
<accession>A0A9N9RT55</accession>
<dbReference type="GO" id="GO:0005886">
    <property type="term" value="C:plasma membrane"/>
    <property type="evidence" value="ECO:0007669"/>
    <property type="project" value="TreeGrafter"/>
</dbReference>
<feature type="transmembrane region" description="Helical" evidence="5">
    <location>
        <begin position="92"/>
        <end position="113"/>
    </location>
</feature>
<evidence type="ECO:0000256" key="3">
    <source>
        <dbReference type="ARBA" id="ARBA00022989"/>
    </source>
</evidence>
<reference evidence="7" key="2">
    <citation type="submission" date="2022-10" db="EMBL/GenBank/DDBJ databases">
        <authorList>
            <consortium name="ENA_rothamsted_submissions"/>
            <consortium name="culmorum"/>
            <person name="King R."/>
        </authorList>
    </citation>
    <scope>NUCLEOTIDE SEQUENCE</scope>
</reference>
<reference evidence="7" key="1">
    <citation type="submission" date="2022-01" db="EMBL/GenBank/DDBJ databases">
        <authorList>
            <person name="King R."/>
        </authorList>
    </citation>
    <scope>NUCLEOTIDE SEQUENCE</scope>
</reference>
<feature type="transmembrane region" description="Helical" evidence="5">
    <location>
        <begin position="228"/>
        <end position="253"/>
    </location>
</feature>
<comment type="subcellular location">
    <subcellularLocation>
        <location evidence="1">Membrane</location>
        <topology evidence="1">Multi-pass membrane protein</topology>
    </subcellularLocation>
</comment>
<proteinExistence type="predicted"/>
<dbReference type="AlphaFoldDB" id="A0A9N9RT55"/>
<keyword evidence="4 5" id="KW-0472">Membrane</keyword>
<evidence type="ECO:0000256" key="4">
    <source>
        <dbReference type="ARBA" id="ARBA00023136"/>
    </source>
</evidence>
<dbReference type="InterPro" id="IPR029485">
    <property type="entry name" value="CAT_C"/>
</dbReference>
<dbReference type="EMBL" id="OU895878">
    <property type="protein sequence ID" value="CAG9803185.1"/>
    <property type="molecule type" value="Genomic_DNA"/>
</dbReference>
<evidence type="ECO:0000256" key="1">
    <source>
        <dbReference type="ARBA" id="ARBA00004141"/>
    </source>
</evidence>
<evidence type="ECO:0000256" key="2">
    <source>
        <dbReference type="ARBA" id="ARBA00022692"/>
    </source>
</evidence>